<dbReference type="Proteomes" id="UP001197214">
    <property type="component" value="Unassembled WGS sequence"/>
</dbReference>
<proteinExistence type="predicted"/>
<comment type="caution">
    <text evidence="2">The sequence shown here is derived from an EMBL/GenBank/DDBJ whole genome shotgun (WGS) entry which is preliminary data.</text>
</comment>
<dbReference type="Pfam" id="PF13618">
    <property type="entry name" value="Gluconate_2-dh3"/>
    <property type="match status" value="1"/>
</dbReference>
<name>A0ABS6XP63_9SPHN</name>
<protein>
    <submittedName>
        <fullName evidence="2">Gluconate 2-dehydrogenase subunit 3 family protein</fullName>
    </submittedName>
</protein>
<sequence length="212" mass="23797">MADRFPDYDVLKKRDTPSWNDKTREAVEKRIATTESDTLTEPLRAVLRKLVDRIVPQPEQRAPVNAAAQVLEKIAANRGDGFRNARMPQVREAWERGLKAIDAEARERHGAGFAALNDASADDVIRALQNGDVKASEWQNLPVDLFWNDRLIPDIVSAYYAYPSAWSAMGFGGPASPRGYVRLQANRRDPWEAAERKDGHLIPAGERNLHAK</sequence>
<evidence type="ECO:0000256" key="1">
    <source>
        <dbReference type="SAM" id="MobiDB-lite"/>
    </source>
</evidence>
<evidence type="ECO:0000313" key="3">
    <source>
        <dbReference type="Proteomes" id="UP001197214"/>
    </source>
</evidence>
<evidence type="ECO:0000313" key="2">
    <source>
        <dbReference type="EMBL" id="MBW4332013.1"/>
    </source>
</evidence>
<dbReference type="InterPro" id="IPR027056">
    <property type="entry name" value="Gluconate_2DH_su3"/>
</dbReference>
<feature type="region of interest" description="Disordered" evidence="1">
    <location>
        <begin position="1"/>
        <end position="22"/>
    </location>
</feature>
<keyword evidence="3" id="KW-1185">Reference proteome</keyword>
<organism evidence="2 3">
    <name type="scientific">Stakelama flava</name>
    <dbReference type="NCBI Taxonomy" id="2860338"/>
    <lineage>
        <taxon>Bacteria</taxon>
        <taxon>Pseudomonadati</taxon>
        <taxon>Pseudomonadota</taxon>
        <taxon>Alphaproteobacteria</taxon>
        <taxon>Sphingomonadales</taxon>
        <taxon>Sphingomonadaceae</taxon>
        <taxon>Stakelama</taxon>
    </lineage>
</organism>
<gene>
    <name evidence="2" type="ORF">KY084_14170</name>
</gene>
<feature type="region of interest" description="Disordered" evidence="1">
    <location>
        <begin position="192"/>
        <end position="212"/>
    </location>
</feature>
<accession>A0ABS6XP63</accession>
<dbReference type="RefSeq" id="WP_219239137.1">
    <property type="nucleotide sequence ID" value="NZ_JAHWZX010000016.1"/>
</dbReference>
<dbReference type="EMBL" id="JAHWZX010000016">
    <property type="protein sequence ID" value="MBW4332013.1"/>
    <property type="molecule type" value="Genomic_DNA"/>
</dbReference>
<reference evidence="2 3" key="1">
    <citation type="submission" date="2021-07" db="EMBL/GenBank/DDBJ databases">
        <title>Stakelama flava sp. nov., a novel endophytic bacterium isolated from branch of Kandelia candel.</title>
        <authorList>
            <person name="Tuo L."/>
        </authorList>
    </citation>
    <scope>NUCLEOTIDE SEQUENCE [LARGE SCALE GENOMIC DNA]</scope>
    <source>
        <strain evidence="2 3">CBK3Z-3</strain>
    </source>
</reference>